<name>A0A4U1FYX4_9SPHI</name>
<keyword evidence="1" id="KW-0449">Lipoprotein</keyword>
<dbReference type="InterPro" id="IPR041662">
    <property type="entry name" value="SusD-like_2"/>
</dbReference>
<evidence type="ECO:0000313" key="2">
    <source>
        <dbReference type="Proteomes" id="UP000309594"/>
    </source>
</evidence>
<dbReference type="PROSITE" id="PS51257">
    <property type="entry name" value="PROKAR_LIPOPROTEIN"/>
    <property type="match status" value="1"/>
</dbReference>
<organism evidence="1 2">
    <name type="scientific">Pedobacter hiemivivus</name>
    <dbReference type="NCBI Taxonomy" id="2530454"/>
    <lineage>
        <taxon>Bacteria</taxon>
        <taxon>Pseudomonadati</taxon>
        <taxon>Bacteroidota</taxon>
        <taxon>Sphingobacteriia</taxon>
        <taxon>Sphingobacteriales</taxon>
        <taxon>Sphingobacteriaceae</taxon>
        <taxon>Pedobacter</taxon>
    </lineage>
</organism>
<protein>
    <submittedName>
        <fullName evidence="1">SusD/RagB family nutrient-binding outer membrane lipoprotein</fullName>
    </submittedName>
</protein>
<dbReference type="SUPFAM" id="SSF48452">
    <property type="entry name" value="TPR-like"/>
    <property type="match status" value="1"/>
</dbReference>
<dbReference type="InterPro" id="IPR011990">
    <property type="entry name" value="TPR-like_helical_dom_sf"/>
</dbReference>
<evidence type="ECO:0000313" key="1">
    <source>
        <dbReference type="EMBL" id="TKC55964.1"/>
    </source>
</evidence>
<dbReference type="Pfam" id="PF12771">
    <property type="entry name" value="SusD-like_2"/>
    <property type="match status" value="1"/>
</dbReference>
<comment type="caution">
    <text evidence="1">The sequence shown here is derived from an EMBL/GenBank/DDBJ whole genome shotgun (WGS) entry which is preliminary data.</text>
</comment>
<dbReference type="RefSeq" id="WP_136882079.1">
    <property type="nucleotide sequence ID" value="NZ_SWDX01000014.1"/>
</dbReference>
<dbReference type="EMBL" id="SWDX01000014">
    <property type="protein sequence ID" value="TKC55964.1"/>
    <property type="molecule type" value="Genomic_DNA"/>
</dbReference>
<sequence length="502" mass="55120">MKKFIIFIVGVVSLTAITSCKKFLDVNTDPNNPTSTTPNFLLPSIIANGLAMQGFEAYQFTGILTQNIGRRGAANSGVDQYFIAPNVRPFQDTYQIVGTNIPPMISIAEKEGSPYYVGAGKIMFALILAHATDLIGDIPYTEAFQPALTIAPKYDPQEQIYATVNKLLDEGIVEMQKPASSNFRPFYTTVPSISGDILYKGVPALWIKLAYSLKARQANHLIKKANYDANTVLSYIDKGLISNDEDAQLQYQTVTSTVLNSTNVWGATRNNMSLLTYGRYFIEMLNGKNLLGDESLPDDPRLAVMAAVGSTGTQPAANNAQALPAGVVSDFYASWYAAEIFSSTTNAGVLQVLTNAEMRFVEAEAAFRAGLLPRAYTAYIAGINAHMDKLKIPSGGARALYMASAAVAQTQGALTLKNIMEQKYIALFMNPEAWADMRKLDYDPAIYTGFYYPVNANPNAKGLYPRRTLYPLTEIQLNPLEVDKQGGNAQDYFLKPLWWNQP</sequence>
<gene>
    <name evidence="1" type="ORF">FBD94_23875</name>
</gene>
<dbReference type="Proteomes" id="UP000309594">
    <property type="component" value="Unassembled WGS sequence"/>
</dbReference>
<reference evidence="1 2" key="1">
    <citation type="submission" date="2019-04" db="EMBL/GenBank/DDBJ databases">
        <title>Pedobacter sp. RP-1-16 sp. nov., isolated from Arctic soil.</title>
        <authorList>
            <person name="Dahal R.H."/>
            <person name="Kim D.-U."/>
        </authorList>
    </citation>
    <scope>NUCLEOTIDE SEQUENCE [LARGE SCALE GENOMIC DNA]</scope>
    <source>
        <strain evidence="1 2">RP-1-16</strain>
    </source>
</reference>
<proteinExistence type="predicted"/>
<dbReference type="AlphaFoldDB" id="A0A4U1FYX4"/>
<accession>A0A4U1FYX4</accession>
<dbReference type="Gene3D" id="1.25.40.390">
    <property type="match status" value="1"/>
</dbReference>